<keyword evidence="2" id="KW-1185">Reference proteome</keyword>
<evidence type="ECO:0000313" key="2">
    <source>
        <dbReference type="Proteomes" id="UP000521943"/>
    </source>
</evidence>
<proteinExistence type="predicted"/>
<comment type="caution">
    <text evidence="1">The sequence shown here is derived from an EMBL/GenBank/DDBJ whole genome shotgun (WGS) entry which is preliminary data.</text>
</comment>
<sequence>MACRILLNIHKSEADEACTALSSRTFRPRVGIWTLRPWITIVRFKPDSKQRSLRRQADGPRTSRQAITLLNFLLAVSSFILNAFSH</sequence>
<accession>A0A8H6HIQ0</accession>
<reference evidence="1 2" key="1">
    <citation type="submission" date="2020-07" db="EMBL/GenBank/DDBJ databases">
        <title>Comparative genomics of pyrophilous fungi reveals a link between fire events and developmental genes.</title>
        <authorList>
            <consortium name="DOE Joint Genome Institute"/>
            <person name="Steindorff A.S."/>
            <person name="Carver A."/>
            <person name="Calhoun S."/>
            <person name="Stillman K."/>
            <person name="Liu H."/>
            <person name="Lipzen A."/>
            <person name="Pangilinan J."/>
            <person name="Labutti K."/>
            <person name="Bruns T.D."/>
            <person name="Grigoriev I.V."/>
        </authorList>
    </citation>
    <scope>NUCLEOTIDE SEQUENCE [LARGE SCALE GENOMIC DNA]</scope>
    <source>
        <strain evidence="1 2">CBS 144469</strain>
    </source>
</reference>
<name>A0A8H6HIQ0_9AGAR</name>
<dbReference type="Proteomes" id="UP000521943">
    <property type="component" value="Unassembled WGS sequence"/>
</dbReference>
<gene>
    <name evidence="1" type="ORF">DFP72DRAFT_1076318</name>
</gene>
<organism evidence="1 2">
    <name type="scientific">Ephemerocybe angulata</name>
    <dbReference type="NCBI Taxonomy" id="980116"/>
    <lineage>
        <taxon>Eukaryota</taxon>
        <taxon>Fungi</taxon>
        <taxon>Dikarya</taxon>
        <taxon>Basidiomycota</taxon>
        <taxon>Agaricomycotina</taxon>
        <taxon>Agaricomycetes</taxon>
        <taxon>Agaricomycetidae</taxon>
        <taxon>Agaricales</taxon>
        <taxon>Agaricineae</taxon>
        <taxon>Psathyrellaceae</taxon>
        <taxon>Ephemerocybe</taxon>
    </lineage>
</organism>
<evidence type="ECO:0000313" key="1">
    <source>
        <dbReference type="EMBL" id="KAF6746461.1"/>
    </source>
</evidence>
<protein>
    <submittedName>
        <fullName evidence="1">Uncharacterized protein</fullName>
    </submittedName>
</protein>
<dbReference type="EMBL" id="JACGCI010000092">
    <property type="protein sequence ID" value="KAF6746461.1"/>
    <property type="molecule type" value="Genomic_DNA"/>
</dbReference>
<dbReference type="AlphaFoldDB" id="A0A8H6HIQ0"/>